<dbReference type="InterPro" id="IPR000620">
    <property type="entry name" value="EamA_dom"/>
</dbReference>
<feature type="transmembrane region" description="Helical" evidence="6">
    <location>
        <begin position="95"/>
        <end position="116"/>
    </location>
</feature>
<evidence type="ECO:0000256" key="3">
    <source>
        <dbReference type="ARBA" id="ARBA00022692"/>
    </source>
</evidence>
<evidence type="ECO:0000256" key="2">
    <source>
        <dbReference type="ARBA" id="ARBA00022475"/>
    </source>
</evidence>
<evidence type="ECO:0000313" key="8">
    <source>
        <dbReference type="EMBL" id="OEF23519.1"/>
    </source>
</evidence>
<dbReference type="eggNOG" id="COG0697">
    <property type="taxonomic scope" value="Bacteria"/>
</dbReference>
<dbReference type="RefSeq" id="WP_017024331.1">
    <property type="nucleotide sequence ID" value="NZ_AJYK02000088.1"/>
</dbReference>
<dbReference type="PANTHER" id="PTHR42920:SF24">
    <property type="entry name" value="AROMATIC AMINO ACID EXPORTER YDDG"/>
    <property type="match status" value="1"/>
</dbReference>
<dbReference type="EMBL" id="AJYK02000088">
    <property type="protein sequence ID" value="OEF23519.1"/>
    <property type="molecule type" value="Genomic_DNA"/>
</dbReference>
<dbReference type="PANTHER" id="PTHR42920">
    <property type="entry name" value="OS03G0707200 PROTEIN-RELATED"/>
    <property type="match status" value="1"/>
</dbReference>
<keyword evidence="5 6" id="KW-0472">Membrane</keyword>
<evidence type="ECO:0000259" key="7">
    <source>
        <dbReference type="Pfam" id="PF00892"/>
    </source>
</evidence>
<name>A0A1E5E0K5_9VIBR</name>
<feature type="transmembrane region" description="Helical" evidence="6">
    <location>
        <begin position="67"/>
        <end position="89"/>
    </location>
</feature>
<feature type="transmembrane region" description="Helical" evidence="6">
    <location>
        <begin position="275"/>
        <end position="293"/>
    </location>
</feature>
<keyword evidence="9" id="KW-1185">Reference proteome</keyword>
<dbReference type="SUPFAM" id="SSF103481">
    <property type="entry name" value="Multidrug resistance efflux transporter EmrE"/>
    <property type="match status" value="1"/>
</dbReference>
<keyword evidence="3 6" id="KW-0812">Transmembrane</keyword>
<feature type="transmembrane region" description="Helical" evidence="6">
    <location>
        <begin position="218"/>
        <end position="236"/>
    </location>
</feature>
<comment type="subcellular location">
    <subcellularLocation>
        <location evidence="1">Cell membrane</location>
        <topology evidence="1">Multi-pass membrane protein</topology>
    </subcellularLocation>
</comment>
<dbReference type="OrthoDB" id="7065924at2"/>
<dbReference type="InterPro" id="IPR051258">
    <property type="entry name" value="Diverse_Substrate_Transporter"/>
</dbReference>
<feature type="transmembrane region" description="Helical" evidence="6">
    <location>
        <begin position="189"/>
        <end position="206"/>
    </location>
</feature>
<protein>
    <submittedName>
        <fullName evidence="8">Aromatic amino acid transporter</fullName>
    </submittedName>
</protein>
<dbReference type="Proteomes" id="UP000094070">
    <property type="component" value="Unassembled WGS sequence"/>
</dbReference>
<keyword evidence="2" id="KW-1003">Cell membrane</keyword>
<evidence type="ECO:0000313" key="9">
    <source>
        <dbReference type="Proteomes" id="UP000094070"/>
    </source>
</evidence>
<feature type="transmembrane region" description="Helical" evidence="6">
    <location>
        <begin position="41"/>
        <end position="60"/>
    </location>
</feature>
<evidence type="ECO:0000256" key="5">
    <source>
        <dbReference type="ARBA" id="ARBA00023136"/>
    </source>
</evidence>
<evidence type="ECO:0000256" key="4">
    <source>
        <dbReference type="ARBA" id="ARBA00022989"/>
    </source>
</evidence>
<organism evidence="8 9">
    <name type="scientific">Vibrio rumoiensis 1S-45</name>
    <dbReference type="NCBI Taxonomy" id="1188252"/>
    <lineage>
        <taxon>Bacteria</taxon>
        <taxon>Pseudomonadati</taxon>
        <taxon>Pseudomonadota</taxon>
        <taxon>Gammaproteobacteria</taxon>
        <taxon>Vibrionales</taxon>
        <taxon>Vibrionaceae</taxon>
        <taxon>Vibrio</taxon>
    </lineage>
</organism>
<comment type="caution">
    <text evidence="8">The sequence shown here is derived from an EMBL/GenBank/DDBJ whole genome shotgun (WGS) entry which is preliminary data.</text>
</comment>
<dbReference type="InterPro" id="IPR037185">
    <property type="entry name" value="EmrE-like"/>
</dbReference>
<feature type="transmembrane region" description="Helical" evidence="6">
    <location>
        <begin position="160"/>
        <end position="177"/>
    </location>
</feature>
<feature type="transmembrane region" description="Helical" evidence="6">
    <location>
        <begin position="123"/>
        <end position="140"/>
    </location>
</feature>
<dbReference type="GO" id="GO:0005886">
    <property type="term" value="C:plasma membrane"/>
    <property type="evidence" value="ECO:0007669"/>
    <property type="project" value="UniProtKB-SubCell"/>
</dbReference>
<reference evidence="8 9" key="1">
    <citation type="journal article" date="2012" name="Science">
        <title>Ecological populations of bacteria act as socially cohesive units of antibiotic production and resistance.</title>
        <authorList>
            <person name="Cordero O.X."/>
            <person name="Wildschutte H."/>
            <person name="Kirkup B."/>
            <person name="Proehl S."/>
            <person name="Ngo L."/>
            <person name="Hussain F."/>
            <person name="Le Roux F."/>
            <person name="Mincer T."/>
            <person name="Polz M.F."/>
        </authorList>
    </citation>
    <scope>NUCLEOTIDE SEQUENCE [LARGE SCALE GENOMIC DNA]</scope>
    <source>
        <strain evidence="8 9">1S-45</strain>
    </source>
</reference>
<keyword evidence="4 6" id="KW-1133">Transmembrane helix</keyword>
<sequence>MPFLTKNKYTLFGIATILLWSSVVALIRDVSELFSPIGGAALMYTISAIFLIAIMGVPTLKDFPTRYLIIGTTLFVAYEICLALSLGMANNRHQAMEMAVINYLWPALTILLTSILGDRKVSILVYPSVIITFIGVAWCISGDSGISIPVLLANMAENPMTYFMAFSAAFIWAIYCFITKQLSNGKNAITLFFTVTAIALWIKYIFSSEPSLQFTFNSSATLLLAGIVMGTGYALWNQAIIGGNIMLLGTLSYFTPVFSTVFSSLYLSVALTASFWQGVILVTVGSLICYFVTKEKNQAVSVKITN</sequence>
<accession>A0A1E5E0K5</accession>
<feature type="transmembrane region" description="Helical" evidence="6">
    <location>
        <begin position="248"/>
        <end position="269"/>
    </location>
</feature>
<gene>
    <name evidence="8" type="ORF">A1QC_11620</name>
</gene>
<dbReference type="NCBIfam" id="NF008676">
    <property type="entry name" value="PRK11689.1"/>
    <property type="match status" value="1"/>
</dbReference>
<dbReference type="AlphaFoldDB" id="A0A1E5E0K5"/>
<evidence type="ECO:0000256" key="6">
    <source>
        <dbReference type="SAM" id="Phobius"/>
    </source>
</evidence>
<evidence type="ECO:0000256" key="1">
    <source>
        <dbReference type="ARBA" id="ARBA00004651"/>
    </source>
</evidence>
<feature type="domain" description="EamA" evidence="7">
    <location>
        <begin position="161"/>
        <end position="289"/>
    </location>
</feature>
<dbReference type="STRING" id="1188252.A1QC_11620"/>
<proteinExistence type="predicted"/>
<dbReference type="Pfam" id="PF00892">
    <property type="entry name" value="EamA"/>
    <property type="match status" value="1"/>
</dbReference>